<dbReference type="RefSeq" id="WP_042386224.1">
    <property type="nucleotide sequence ID" value="NZ_CP012712.1"/>
</dbReference>
<dbReference type="AlphaFoldDB" id="A0AAN0YPC4"/>
<name>A0AAN0YPC4_PARTM</name>
<feature type="compositionally biased region" description="Basic and acidic residues" evidence="1">
    <location>
        <begin position="1"/>
        <end position="16"/>
    </location>
</feature>
<sequence length="81" mass="9495">MNRNKDKKETKKKEEQTQQTSNEDNVIRELEEEFNADIRKGQFAAVLFIPLNRHVASPIFPPERLSSVSPSFIYYLNHPFS</sequence>
<dbReference type="GeneID" id="56926318"/>
<dbReference type="KEGG" id="ptl:AOT13_12800"/>
<feature type="region of interest" description="Disordered" evidence="1">
    <location>
        <begin position="1"/>
        <end position="26"/>
    </location>
</feature>
<evidence type="ECO:0000313" key="3">
    <source>
        <dbReference type="Proteomes" id="UP000093052"/>
    </source>
</evidence>
<dbReference type="EMBL" id="CP016622">
    <property type="protein sequence ID" value="ANZ30902.1"/>
    <property type="molecule type" value="Genomic_DNA"/>
</dbReference>
<accession>A0AAN0YPC4</accession>
<reference evidence="3" key="1">
    <citation type="journal article" date="2016" name="Genome Announc.">
        <title>Complete Genome Sequence of Geobacillus thermoglucosidasius NCIMB 11955, the Progenitor of a Bioethanol Production Strain.</title>
        <authorList>
            <person name="Sheng L."/>
            <person name="Zhang Y."/>
            <person name="Minton N.P."/>
        </authorList>
    </citation>
    <scope>NUCLEOTIDE SEQUENCE [LARGE SCALE GENOMIC DNA]</scope>
    <source>
        <strain evidence="3">NCIMB 11955</strain>
    </source>
</reference>
<gene>
    <name evidence="2" type="ORF">BCV53_12810</name>
</gene>
<evidence type="ECO:0000256" key="1">
    <source>
        <dbReference type="SAM" id="MobiDB-lite"/>
    </source>
</evidence>
<protein>
    <submittedName>
        <fullName evidence="2">Uncharacterized protein</fullName>
    </submittedName>
</protein>
<proteinExistence type="predicted"/>
<organism evidence="2 3">
    <name type="scientific">Parageobacillus thermoglucosidasius</name>
    <name type="common">Geobacillus thermoglucosidasius</name>
    <dbReference type="NCBI Taxonomy" id="1426"/>
    <lineage>
        <taxon>Bacteria</taxon>
        <taxon>Bacillati</taxon>
        <taxon>Bacillota</taxon>
        <taxon>Bacilli</taxon>
        <taxon>Bacillales</taxon>
        <taxon>Anoxybacillaceae</taxon>
        <taxon>Parageobacillus</taxon>
    </lineage>
</organism>
<evidence type="ECO:0000313" key="2">
    <source>
        <dbReference type="EMBL" id="ANZ30902.1"/>
    </source>
</evidence>
<dbReference type="Proteomes" id="UP000093052">
    <property type="component" value="Chromosome"/>
</dbReference>
<keyword evidence="3" id="KW-1185">Reference proteome</keyword>